<dbReference type="EMBL" id="NIRT01000009">
    <property type="protein sequence ID" value="PYD66636.1"/>
    <property type="molecule type" value="Genomic_DNA"/>
</dbReference>
<evidence type="ECO:0000313" key="4">
    <source>
        <dbReference type="Proteomes" id="UP000247512"/>
    </source>
</evidence>
<keyword evidence="4" id="KW-1185">Reference proteome</keyword>
<evidence type="ECO:0000313" key="3">
    <source>
        <dbReference type="Proteomes" id="UP000189683"/>
    </source>
</evidence>
<evidence type="ECO:0000313" key="1">
    <source>
        <dbReference type="EMBL" id="AQU88638.1"/>
    </source>
</evidence>
<gene>
    <name evidence="1" type="ORF">B0W47_15625</name>
    <name evidence="2" type="ORF">CDI09_06760</name>
</gene>
<name>A0A9N7H3L5_9PROT</name>
<accession>A0A9N7H3L5</accession>
<reference evidence="3" key="1">
    <citation type="submission" date="2017-02" db="EMBL/GenBank/DDBJ databases">
        <title>zhang.</title>
        <authorList>
            <person name="Zhang H."/>
        </authorList>
    </citation>
    <scope>NUCLEOTIDE SEQUENCE [LARGE SCALE GENOMIC DNA]</scope>
    <source>
        <strain evidence="3">RZS01</strain>
    </source>
</reference>
<reference evidence="2 4" key="3">
    <citation type="submission" date="2017-06" db="EMBL/GenBank/DDBJ databases">
        <title>A draft genome sequence of Komagataeibacter nataicola LMG 1536.</title>
        <authorList>
            <person name="Skraban J."/>
            <person name="Cleenwerck I."/>
            <person name="Vandamme P."/>
            <person name="Trcek J."/>
        </authorList>
    </citation>
    <scope>NUCLEOTIDE SEQUENCE [LARGE SCALE GENOMIC DNA]</scope>
    <source>
        <strain evidence="2 4">LMG 1536</strain>
    </source>
</reference>
<dbReference type="KEGG" id="kna:B0W47_15625"/>
<dbReference type="EMBL" id="CP019875">
    <property type="protein sequence ID" value="AQU88638.1"/>
    <property type="molecule type" value="Genomic_DNA"/>
</dbReference>
<dbReference type="AlphaFoldDB" id="A0A9N7H3L5"/>
<sequence>MGMRGIQGHLLEIYGVEALPGPIRIITDAVLDNDRFRGVFFDALRVKVRDKSIVRSKAVHIRPDCLCRQGPKIDLRRQCH</sequence>
<dbReference type="Proteomes" id="UP000189683">
    <property type="component" value="Chromosome"/>
</dbReference>
<reference evidence="1" key="2">
    <citation type="submission" date="2017-02" db="EMBL/GenBank/DDBJ databases">
        <authorList>
            <person name="Zhang H."/>
        </authorList>
    </citation>
    <scope>NUCLEOTIDE SEQUENCE</scope>
    <source>
        <strain evidence="1">RZS01</strain>
    </source>
</reference>
<evidence type="ECO:0000313" key="2">
    <source>
        <dbReference type="EMBL" id="PYD66636.1"/>
    </source>
</evidence>
<organism evidence="1 3">
    <name type="scientific">Komagataeibacter nataicola</name>
    <dbReference type="NCBI Taxonomy" id="265960"/>
    <lineage>
        <taxon>Bacteria</taxon>
        <taxon>Pseudomonadati</taxon>
        <taxon>Pseudomonadota</taxon>
        <taxon>Alphaproteobacteria</taxon>
        <taxon>Acetobacterales</taxon>
        <taxon>Acetobacteraceae</taxon>
        <taxon>Komagataeibacter</taxon>
    </lineage>
</organism>
<dbReference type="OrthoDB" id="9793302at2"/>
<protein>
    <submittedName>
        <fullName evidence="1">Uncharacterized protein</fullName>
    </submittedName>
</protein>
<dbReference type="RefSeq" id="WP_078527256.1">
    <property type="nucleotide sequence ID" value="NZ_CP019875.1"/>
</dbReference>
<proteinExistence type="predicted"/>
<dbReference type="Proteomes" id="UP000247512">
    <property type="component" value="Unassembled WGS sequence"/>
</dbReference>